<dbReference type="RefSeq" id="XP_018144463.1">
    <property type="nucleotide sequence ID" value="XM_018283411.1"/>
</dbReference>
<keyword evidence="9" id="KW-1185">Reference proteome</keyword>
<dbReference type="InterPro" id="IPR001128">
    <property type="entry name" value="Cyt_P450"/>
</dbReference>
<keyword evidence="2 5" id="KW-0349">Heme</keyword>
<dbReference type="CDD" id="cd11062">
    <property type="entry name" value="CYP58-like"/>
    <property type="match status" value="1"/>
</dbReference>
<dbReference type="AlphaFoldDB" id="A0A179FR96"/>
<comment type="similarity">
    <text evidence="6">Belongs to the cytochrome P450 family.</text>
</comment>
<keyword evidence="7" id="KW-0812">Transmembrane</keyword>
<evidence type="ECO:0000256" key="7">
    <source>
        <dbReference type="SAM" id="Phobius"/>
    </source>
</evidence>
<dbReference type="Proteomes" id="UP000078397">
    <property type="component" value="Unassembled WGS sequence"/>
</dbReference>
<dbReference type="InterPro" id="IPR002401">
    <property type="entry name" value="Cyt_P450_E_grp-I"/>
</dbReference>
<dbReference type="InterPro" id="IPR017972">
    <property type="entry name" value="Cyt_P450_CS"/>
</dbReference>
<dbReference type="GO" id="GO:0020037">
    <property type="term" value="F:heme binding"/>
    <property type="evidence" value="ECO:0007669"/>
    <property type="project" value="InterPro"/>
</dbReference>
<dbReference type="PROSITE" id="PS00086">
    <property type="entry name" value="CYTOCHROME_P450"/>
    <property type="match status" value="1"/>
</dbReference>
<dbReference type="GO" id="GO:0005506">
    <property type="term" value="F:iron ion binding"/>
    <property type="evidence" value="ECO:0007669"/>
    <property type="project" value="InterPro"/>
</dbReference>
<keyword evidence="3 5" id="KW-0479">Metal-binding</keyword>
<dbReference type="SUPFAM" id="SSF48264">
    <property type="entry name" value="Cytochrome P450"/>
    <property type="match status" value="1"/>
</dbReference>
<dbReference type="PRINTS" id="PR00463">
    <property type="entry name" value="EP450I"/>
</dbReference>
<accession>A0A179FR96</accession>
<evidence type="ECO:0000256" key="3">
    <source>
        <dbReference type="ARBA" id="ARBA00022723"/>
    </source>
</evidence>
<name>A0A179FR96_METCM</name>
<comment type="cofactor">
    <cofactor evidence="1 5">
        <name>heme</name>
        <dbReference type="ChEBI" id="CHEBI:30413"/>
    </cofactor>
</comment>
<dbReference type="InterPro" id="IPR050121">
    <property type="entry name" value="Cytochrome_P450_monoxygenase"/>
</dbReference>
<dbReference type="STRING" id="1380566.A0A179FR96"/>
<dbReference type="GeneID" id="28847405"/>
<evidence type="ECO:0000313" key="8">
    <source>
        <dbReference type="EMBL" id="OAQ67613.1"/>
    </source>
</evidence>
<evidence type="ECO:0000313" key="9">
    <source>
        <dbReference type="Proteomes" id="UP000078397"/>
    </source>
</evidence>
<reference evidence="8 9" key="1">
    <citation type="journal article" date="2016" name="PLoS Pathog.">
        <title>Biosynthesis of antibiotic leucinostatins in bio-control fungus Purpureocillium lilacinum and their inhibition on phytophthora revealed by genome mining.</title>
        <authorList>
            <person name="Wang G."/>
            <person name="Liu Z."/>
            <person name="Lin R."/>
            <person name="Li E."/>
            <person name="Mao Z."/>
            <person name="Ling J."/>
            <person name="Yang Y."/>
            <person name="Yin W.B."/>
            <person name="Xie B."/>
        </authorList>
    </citation>
    <scope>NUCLEOTIDE SEQUENCE [LARGE SCALE GENOMIC DNA]</scope>
    <source>
        <strain evidence="8">170</strain>
    </source>
</reference>
<dbReference type="EMBL" id="LSBJ02000003">
    <property type="protein sequence ID" value="OAQ67613.1"/>
    <property type="molecule type" value="Genomic_DNA"/>
</dbReference>
<sequence>MNTIDGLVSWLSTSDFLAWPLGLWAFYLLAKSLYNISPLHPLYHVPGPWLSAATYLPEFYYDVVKYGRYTWQIKKMHEKYGSTRKRDKPRHQVNGLTVGRSAVATTDHDLHRKRRAPLARYFSRNMIFRLEDEIHNLVQKLCNKILQYQGTHQPIDVTIAYSCFTTDVISGYCFGESLGLLEQSGWYPNFRDPTIALLKPAYIFRFFPFVKHLIGLGEWFIHYLPPDAALVIKTLKIDIPNEIKKAKNLMKAGWKNKRPTVLKTLLESELEGREKDSQRLTDDATALIGGGTETVSWALTVITYHLLSNCELMSKLTDELRQAVKNPQQLPSWTTLEKLPYLSGVIQEGLRLSYGVSARTARIPTKETLVYQGEWNDSHVEYKIPPGYPIGMSPAITHHDERVFPDSFTFKPERWLEGGHHFNKELDRGMLAFSKGSRACLAKNLAMCELYLTLAALSLRVFPHMRLYETTERDVLYDHDMLIPGIPHGSKGVRVVIE</sequence>
<dbReference type="GO" id="GO:0016705">
    <property type="term" value="F:oxidoreductase activity, acting on paired donors, with incorporation or reduction of molecular oxygen"/>
    <property type="evidence" value="ECO:0007669"/>
    <property type="project" value="InterPro"/>
</dbReference>
<evidence type="ECO:0000256" key="6">
    <source>
        <dbReference type="RuleBase" id="RU000461"/>
    </source>
</evidence>
<evidence type="ECO:0000256" key="1">
    <source>
        <dbReference type="ARBA" id="ARBA00001971"/>
    </source>
</evidence>
<feature type="binding site" description="axial binding residue" evidence="5">
    <location>
        <position position="440"/>
    </location>
    <ligand>
        <name>heme</name>
        <dbReference type="ChEBI" id="CHEBI:30413"/>
    </ligand>
    <ligandPart>
        <name>Fe</name>
        <dbReference type="ChEBI" id="CHEBI:18248"/>
    </ligandPart>
</feature>
<dbReference type="PANTHER" id="PTHR24305">
    <property type="entry name" value="CYTOCHROME P450"/>
    <property type="match status" value="1"/>
</dbReference>
<dbReference type="GO" id="GO:0004497">
    <property type="term" value="F:monooxygenase activity"/>
    <property type="evidence" value="ECO:0007669"/>
    <property type="project" value="UniProtKB-KW"/>
</dbReference>
<keyword evidence="4 5" id="KW-0408">Iron</keyword>
<proteinExistence type="inferred from homology"/>
<evidence type="ECO:0000256" key="5">
    <source>
        <dbReference type="PIRSR" id="PIRSR602401-1"/>
    </source>
</evidence>
<protein>
    <submittedName>
        <fullName evidence="8">Trichodiene oxygenase</fullName>
    </submittedName>
</protein>
<keyword evidence="7" id="KW-0472">Membrane</keyword>
<dbReference type="Gene3D" id="1.10.630.10">
    <property type="entry name" value="Cytochrome P450"/>
    <property type="match status" value="1"/>
</dbReference>
<dbReference type="OrthoDB" id="3945418at2759"/>
<dbReference type="PANTHER" id="PTHR24305:SF147">
    <property type="entry name" value="P450, PUTATIVE (EUROFUNG)-RELATED"/>
    <property type="match status" value="1"/>
</dbReference>
<comment type="caution">
    <text evidence="8">The sequence shown here is derived from an EMBL/GenBank/DDBJ whole genome shotgun (WGS) entry which is preliminary data.</text>
</comment>
<feature type="transmembrane region" description="Helical" evidence="7">
    <location>
        <begin position="16"/>
        <end position="34"/>
    </location>
</feature>
<dbReference type="Pfam" id="PF00067">
    <property type="entry name" value="p450"/>
    <property type="match status" value="1"/>
</dbReference>
<keyword evidence="7" id="KW-1133">Transmembrane helix</keyword>
<gene>
    <name evidence="8" type="ORF">VFPPC_03984</name>
</gene>
<keyword evidence="6" id="KW-0503">Monooxygenase</keyword>
<keyword evidence="6" id="KW-0560">Oxidoreductase</keyword>
<evidence type="ECO:0000256" key="2">
    <source>
        <dbReference type="ARBA" id="ARBA00022617"/>
    </source>
</evidence>
<organism evidence="8 9">
    <name type="scientific">Pochonia chlamydosporia 170</name>
    <dbReference type="NCBI Taxonomy" id="1380566"/>
    <lineage>
        <taxon>Eukaryota</taxon>
        <taxon>Fungi</taxon>
        <taxon>Dikarya</taxon>
        <taxon>Ascomycota</taxon>
        <taxon>Pezizomycotina</taxon>
        <taxon>Sordariomycetes</taxon>
        <taxon>Hypocreomycetidae</taxon>
        <taxon>Hypocreales</taxon>
        <taxon>Clavicipitaceae</taxon>
        <taxon>Pochonia</taxon>
    </lineage>
</organism>
<dbReference type="InterPro" id="IPR036396">
    <property type="entry name" value="Cyt_P450_sf"/>
</dbReference>
<dbReference type="KEGG" id="pchm:VFPPC_03984"/>
<evidence type="ECO:0000256" key="4">
    <source>
        <dbReference type="ARBA" id="ARBA00023004"/>
    </source>
</evidence>